<dbReference type="RefSeq" id="WP_015203829.1">
    <property type="nucleotide sequence ID" value="NC_019753.1"/>
</dbReference>
<dbReference type="SUPFAM" id="SSF52540">
    <property type="entry name" value="P-loop containing nucleoside triphosphate hydrolases"/>
    <property type="match status" value="1"/>
</dbReference>
<dbReference type="HOGENOM" id="CLU_059741_0_0_3"/>
<evidence type="ECO:0000259" key="1">
    <source>
        <dbReference type="Pfam" id="PF07755"/>
    </source>
</evidence>
<evidence type="ECO:0000259" key="2">
    <source>
        <dbReference type="Pfam" id="PF17396"/>
    </source>
</evidence>
<dbReference type="eggNOG" id="COG3367">
    <property type="taxonomic scope" value="Bacteria"/>
</dbReference>
<evidence type="ECO:0000313" key="4">
    <source>
        <dbReference type="Proteomes" id="UP000010472"/>
    </source>
</evidence>
<dbReference type="KEGG" id="cep:Cri9333_2878"/>
<reference evidence="3 4" key="1">
    <citation type="submission" date="2012-06" db="EMBL/GenBank/DDBJ databases">
        <title>Finished chromosome of genome of Crinalium epipsammum PCC 9333.</title>
        <authorList>
            <consortium name="US DOE Joint Genome Institute"/>
            <person name="Gugger M."/>
            <person name="Coursin T."/>
            <person name="Rippka R."/>
            <person name="Tandeau De Marsac N."/>
            <person name="Huntemann M."/>
            <person name="Wei C.-L."/>
            <person name="Han J."/>
            <person name="Detter J.C."/>
            <person name="Han C."/>
            <person name="Tapia R."/>
            <person name="Davenport K."/>
            <person name="Daligault H."/>
            <person name="Erkkila T."/>
            <person name="Gu W."/>
            <person name="Munk A.C.C."/>
            <person name="Teshima H."/>
            <person name="Xu Y."/>
            <person name="Chain P."/>
            <person name="Chen A."/>
            <person name="Krypides N."/>
            <person name="Mavromatis K."/>
            <person name="Markowitz V."/>
            <person name="Szeto E."/>
            <person name="Ivanova N."/>
            <person name="Mikhailova N."/>
            <person name="Ovchinnikova G."/>
            <person name="Pagani I."/>
            <person name="Pati A."/>
            <person name="Goodwin L."/>
            <person name="Peters L."/>
            <person name="Pitluck S."/>
            <person name="Woyke T."/>
            <person name="Kerfeld C."/>
        </authorList>
    </citation>
    <scope>NUCLEOTIDE SEQUENCE [LARGE SCALE GENOMIC DNA]</scope>
    <source>
        <strain evidence="3 4">PCC 9333</strain>
    </source>
</reference>
<organism evidence="3 4">
    <name type="scientific">Crinalium epipsammum PCC 9333</name>
    <dbReference type="NCBI Taxonomy" id="1173022"/>
    <lineage>
        <taxon>Bacteria</taxon>
        <taxon>Bacillati</taxon>
        <taxon>Cyanobacteriota</taxon>
        <taxon>Cyanophyceae</taxon>
        <taxon>Gomontiellales</taxon>
        <taxon>Gomontiellaceae</taxon>
        <taxon>Crinalium</taxon>
    </lineage>
</organism>
<dbReference type="InterPro" id="IPR011669">
    <property type="entry name" value="DgcN-like"/>
</dbReference>
<dbReference type="Pfam" id="PF17396">
    <property type="entry name" value="DUF1611_N"/>
    <property type="match status" value="1"/>
</dbReference>
<accession>K9W2R2</accession>
<dbReference type="OrthoDB" id="9778498at2"/>
<evidence type="ECO:0008006" key="5">
    <source>
        <dbReference type="Google" id="ProtNLM"/>
    </source>
</evidence>
<dbReference type="InterPro" id="IPR035086">
    <property type="entry name" value="DgcN-like_C"/>
</dbReference>
<keyword evidence="4" id="KW-1185">Reference proteome</keyword>
<dbReference type="AlphaFoldDB" id="K9W2R2"/>
<dbReference type="InterPro" id="IPR035402">
    <property type="entry name" value="DgcN-like_N"/>
</dbReference>
<gene>
    <name evidence="3" type="ORF">Cri9333_2878</name>
</gene>
<feature type="domain" description="D-glutamate N-acetyltransferase-like N-terminal" evidence="2">
    <location>
        <begin position="43"/>
        <end position="133"/>
    </location>
</feature>
<proteinExistence type="predicted"/>
<dbReference type="PIRSF" id="PIRSF026760">
    <property type="entry name" value="UCP026760"/>
    <property type="match status" value="1"/>
</dbReference>
<evidence type="ECO:0000313" key="3">
    <source>
        <dbReference type="EMBL" id="AFZ13720.1"/>
    </source>
</evidence>
<dbReference type="Proteomes" id="UP000010472">
    <property type="component" value="Chromosome"/>
</dbReference>
<protein>
    <recommendedName>
        <fullName evidence="5">DUF1611 domain-containing protein</fullName>
    </recommendedName>
</protein>
<feature type="domain" description="D-glutamate N-acetyltransferase-like C-terminal" evidence="1">
    <location>
        <begin position="139"/>
        <end position="340"/>
    </location>
</feature>
<sequence length="349" mass="37145">MLKAENKVAILLHEGIKGVQGKTGLSLLRYSESSVVAVIDYQSAGESLAQLTGIQRDIPIVASVTEALSYSPDVLTIGIAPSGGALPSAWWDEVEQAVTAGLSVVNGLHTPMASYPQFRELLREWQWIWDVRQEPAGLKVGSGKARSLSCQRVLTVGTDMAIGKMSTSLELQKASKARGLRSKFIATGQAGIMIAGDGVPLDAVRVDFASGAIEQMVMRYGQDHDILYIEGQGSLLHPGSTATLPLIRGSQATHLILVHRAGQTHIRNCPDVPIPPLSRVVELYEQVAVAAGAFAPAKVAAIALNTHHLDESAAKEIIAQTTAETKLPCIDAVRFGADILLDAIHISIN</sequence>
<dbReference type="Pfam" id="PF07755">
    <property type="entry name" value="DUF1611"/>
    <property type="match status" value="1"/>
</dbReference>
<dbReference type="PATRIC" id="fig|1173022.3.peg.3115"/>
<dbReference type="EMBL" id="CP003620">
    <property type="protein sequence ID" value="AFZ13720.1"/>
    <property type="molecule type" value="Genomic_DNA"/>
</dbReference>
<dbReference type="Gene3D" id="3.40.50.720">
    <property type="entry name" value="NAD(P)-binding Rossmann-like Domain"/>
    <property type="match status" value="1"/>
</dbReference>
<dbReference type="InterPro" id="IPR027417">
    <property type="entry name" value="P-loop_NTPase"/>
</dbReference>
<dbReference type="PANTHER" id="PTHR40690">
    <property type="entry name" value="GLL3100 PROTEIN"/>
    <property type="match status" value="1"/>
</dbReference>
<dbReference type="Gene3D" id="3.40.50.300">
    <property type="entry name" value="P-loop containing nucleotide triphosphate hydrolases"/>
    <property type="match status" value="1"/>
</dbReference>
<name>K9W2R2_9CYAN</name>
<dbReference type="STRING" id="1173022.Cri9333_2878"/>
<dbReference type="PANTHER" id="PTHR40690:SF1">
    <property type="entry name" value="DUF1611 DOMAIN-CONTAINING PROTEIN"/>
    <property type="match status" value="1"/>
</dbReference>